<sequence>MELTGAEIVCESLLKEGADVVFGLPGG</sequence>
<accession>A0A382Z8D5</accession>
<name>A0A382Z8D5_9ZZZZ</name>
<gene>
    <name evidence="1" type="ORF">METZ01_LOCUS103747</name>
    <name evidence="2" type="ORF">METZ01_LOCUS444616</name>
</gene>
<dbReference type="EMBL" id="UINC01181853">
    <property type="protein sequence ID" value="SVD91762.1"/>
    <property type="molecule type" value="Genomic_DNA"/>
</dbReference>
<reference evidence="2" key="1">
    <citation type="submission" date="2018-05" db="EMBL/GenBank/DDBJ databases">
        <authorList>
            <person name="Lanie J.A."/>
            <person name="Ng W.-L."/>
            <person name="Kazmierczak K.M."/>
            <person name="Andrzejewski T.M."/>
            <person name="Davidsen T.M."/>
            <person name="Wayne K.J."/>
            <person name="Tettelin H."/>
            <person name="Glass J.I."/>
            <person name="Rusch D."/>
            <person name="Podicherti R."/>
            <person name="Tsui H.-C.T."/>
            <person name="Winkler M.E."/>
        </authorList>
    </citation>
    <scope>NUCLEOTIDE SEQUENCE</scope>
</reference>
<dbReference type="EMBL" id="UINC01011545">
    <property type="protein sequence ID" value="SVA50893.1"/>
    <property type="molecule type" value="Genomic_DNA"/>
</dbReference>
<evidence type="ECO:0000313" key="2">
    <source>
        <dbReference type="EMBL" id="SVD91762.1"/>
    </source>
</evidence>
<evidence type="ECO:0000313" key="1">
    <source>
        <dbReference type="EMBL" id="SVA50893.1"/>
    </source>
</evidence>
<proteinExistence type="predicted"/>
<dbReference type="AlphaFoldDB" id="A0A382Z8D5"/>
<organism evidence="2">
    <name type="scientific">marine metagenome</name>
    <dbReference type="NCBI Taxonomy" id="408172"/>
    <lineage>
        <taxon>unclassified sequences</taxon>
        <taxon>metagenomes</taxon>
        <taxon>ecological metagenomes</taxon>
    </lineage>
</organism>
<evidence type="ECO:0008006" key="3">
    <source>
        <dbReference type="Google" id="ProtNLM"/>
    </source>
</evidence>
<protein>
    <recommendedName>
        <fullName evidence="3">Thiamine pyrophosphate enzyme N-terminal TPP-binding domain-containing protein</fullName>
    </recommendedName>
</protein>
<feature type="non-terminal residue" evidence="2">
    <location>
        <position position="27"/>
    </location>
</feature>